<dbReference type="Proteomes" id="UP001209076">
    <property type="component" value="Unassembled WGS sequence"/>
</dbReference>
<keyword evidence="4 6" id="KW-0949">S-adenosyl-L-methionine</keyword>
<keyword evidence="3 6" id="KW-0808">Transferase</keyword>
<evidence type="ECO:0000259" key="7">
    <source>
        <dbReference type="Pfam" id="PF07669"/>
    </source>
</evidence>
<protein>
    <recommendedName>
        <fullName evidence="1">DNA (cytosine-5-)-methyltransferase</fullName>
        <ecNumber evidence="1">2.1.1.37</ecNumber>
    </recommendedName>
</protein>
<dbReference type="Pfam" id="PF00145">
    <property type="entry name" value="DNA_methylase"/>
    <property type="match status" value="1"/>
</dbReference>
<dbReference type="PROSITE" id="PS51679">
    <property type="entry name" value="SAM_MT_C5"/>
    <property type="match status" value="1"/>
</dbReference>
<dbReference type="InterPro" id="IPR002052">
    <property type="entry name" value="DNA_methylase_N6_adenine_CS"/>
</dbReference>
<dbReference type="InterPro" id="IPR029063">
    <property type="entry name" value="SAM-dependent_MTases_sf"/>
</dbReference>
<dbReference type="CDD" id="cd02440">
    <property type="entry name" value="AdoMet_MTases"/>
    <property type="match status" value="1"/>
</dbReference>
<evidence type="ECO:0000256" key="6">
    <source>
        <dbReference type="PROSITE-ProRule" id="PRU01016"/>
    </source>
</evidence>
<dbReference type="InterPro" id="IPR001525">
    <property type="entry name" value="C5_MeTfrase"/>
</dbReference>
<keyword evidence="2 6" id="KW-0489">Methyltransferase</keyword>
<evidence type="ECO:0000256" key="5">
    <source>
        <dbReference type="ARBA" id="ARBA00022747"/>
    </source>
</evidence>
<dbReference type="Gene3D" id="3.40.50.150">
    <property type="entry name" value="Vaccinia Virus protein VP39"/>
    <property type="match status" value="2"/>
</dbReference>
<keyword evidence="5" id="KW-0680">Restriction system</keyword>
<dbReference type="Gene3D" id="3.90.120.10">
    <property type="entry name" value="DNA Methylase, subunit A, domain 2"/>
    <property type="match status" value="1"/>
</dbReference>
<accession>A0ABT2PTZ5</accession>
<dbReference type="PANTHER" id="PTHR10629">
    <property type="entry name" value="CYTOSINE-SPECIFIC METHYLTRANSFERASE"/>
    <property type="match status" value="1"/>
</dbReference>
<dbReference type="EC" id="2.1.1.37" evidence="1"/>
<dbReference type="SUPFAM" id="SSF53335">
    <property type="entry name" value="S-adenosyl-L-methionine-dependent methyltransferases"/>
    <property type="match status" value="2"/>
</dbReference>
<dbReference type="PROSITE" id="PS51257">
    <property type="entry name" value="PROKAR_LIPOPROTEIN"/>
    <property type="match status" value="1"/>
</dbReference>
<feature type="domain" description="Type II methyltransferase M.TaqI-like" evidence="7">
    <location>
        <begin position="539"/>
        <end position="630"/>
    </location>
</feature>
<comment type="similarity">
    <text evidence="6">Belongs to the class I-like SAM-binding methyltransferase superfamily. C5-methyltransferase family.</text>
</comment>
<evidence type="ECO:0000256" key="3">
    <source>
        <dbReference type="ARBA" id="ARBA00022679"/>
    </source>
</evidence>
<evidence type="ECO:0000256" key="1">
    <source>
        <dbReference type="ARBA" id="ARBA00011975"/>
    </source>
</evidence>
<sequence>MKSIKIKKLSDKPLTYISLFSSAGVGCFGFKQNGFECIATNELIERRLNIQKINDKCIYKTGYIQGDITSVETKNRIFNEVNFWKKNHEISEPDVVIATPPCQGMSVANHKKSKNEIERNSLVIESIHVVKDLKPKVFIFENVAAFLKTACIEDETVMSISDAIDKNLSDDYTIQSKVINFKNYGSNSSRTRTLVIGVLKKYVNEFSPEELFPAYQKEKNLKTVIGHLPKLTKMGEFAKDDFLHSFRIYDERMRPWITDLKEGQSAFDNVDPHKRPHQVLEGIIVPNKNKNGDKYTRQCWDKVAPCIHTRNDQLASQNTIHPTDDRVFSIRELMNIMAIPKEFKWFEQDLKTLNSLTQDEKSKLLKTQEINIRQSLGEAVPTGVFSSIAINIKKVLTGNSLTSKEITELIKDWKLFEHRNLMDFLVKNQQKYNVKTLATIAEYANAAREKNSAYYTDKMLLHNIYSILPVFEGKSIMRVLEPSVGVGSFLPLVAKKYSHIEEIIVDCVDISVESMEVLEFLIPLYNLGENVKINLIAKDYLKHKIIEKYDLVIGNPPFGKLTTSKSDITKDYHNLKSKNLASYFIEKSLKYSDNVVMIMPKNILNTSEFDETRKFISQYNINNIVDFGEYGFKGVLVETICLSINTTLKPSKTIVTSLPLDISKTQNQSYVTSNKYPYWIIYRNDYFDNFINNLELNVFEVFRDRQLTNSNMKSLGSDKIRVIKSRNITDDGQIIDIDNYDAYIDRTALNTFSVAKYLDDDNVYLTPNMTYKTRLMKKPKNTVVNGSVAILIPKFDKKLTNEDMKFFSSNEYREYMQIARNYQTRTLNVDNNSIYFYGIRKG</sequence>
<feature type="active site" evidence="6">
    <location>
        <position position="102"/>
    </location>
</feature>
<keyword evidence="9" id="KW-1185">Reference proteome</keyword>
<dbReference type="InterPro" id="IPR050390">
    <property type="entry name" value="C5-Methyltransferase"/>
</dbReference>
<dbReference type="InterPro" id="IPR011639">
    <property type="entry name" value="MethylTrfase_TaqI-like_dom"/>
</dbReference>
<evidence type="ECO:0000313" key="8">
    <source>
        <dbReference type="EMBL" id="MCU0104412.1"/>
    </source>
</evidence>
<dbReference type="PROSITE" id="PS00094">
    <property type="entry name" value="C5_MTASE_1"/>
    <property type="match status" value="1"/>
</dbReference>
<dbReference type="GO" id="GO:0032259">
    <property type="term" value="P:methylation"/>
    <property type="evidence" value="ECO:0007669"/>
    <property type="project" value="UniProtKB-KW"/>
</dbReference>
<dbReference type="EMBL" id="JAOEGN010000003">
    <property type="protein sequence ID" value="MCU0104412.1"/>
    <property type="molecule type" value="Genomic_DNA"/>
</dbReference>
<organism evidence="8 9">
    <name type="scientific">Paracholeplasma vituli</name>
    <dbReference type="NCBI Taxonomy" id="69473"/>
    <lineage>
        <taxon>Bacteria</taxon>
        <taxon>Bacillati</taxon>
        <taxon>Mycoplasmatota</taxon>
        <taxon>Mollicutes</taxon>
        <taxon>Acholeplasmatales</taxon>
        <taxon>Acholeplasmataceae</taxon>
        <taxon>Paracholeplasma</taxon>
    </lineage>
</organism>
<comment type="caution">
    <text evidence="8">The sequence shown here is derived from an EMBL/GenBank/DDBJ whole genome shotgun (WGS) entry which is preliminary data.</text>
</comment>
<dbReference type="GO" id="GO:0008168">
    <property type="term" value="F:methyltransferase activity"/>
    <property type="evidence" value="ECO:0007669"/>
    <property type="project" value="UniProtKB-KW"/>
</dbReference>
<evidence type="ECO:0000256" key="2">
    <source>
        <dbReference type="ARBA" id="ARBA00022603"/>
    </source>
</evidence>
<dbReference type="Pfam" id="PF07669">
    <property type="entry name" value="Eco57I"/>
    <property type="match status" value="1"/>
</dbReference>
<proteinExistence type="inferred from homology"/>
<dbReference type="InterPro" id="IPR018117">
    <property type="entry name" value="C5_DNA_meth_AS"/>
</dbReference>
<name>A0ABT2PTZ5_9MOLU</name>
<dbReference type="PRINTS" id="PR00507">
    <property type="entry name" value="N12N6MTFRASE"/>
</dbReference>
<gene>
    <name evidence="8" type="ORF">N7603_01925</name>
</gene>
<dbReference type="PANTHER" id="PTHR10629:SF52">
    <property type="entry name" value="DNA (CYTOSINE-5)-METHYLTRANSFERASE 1"/>
    <property type="match status" value="1"/>
</dbReference>
<dbReference type="RefSeq" id="WP_262095641.1">
    <property type="nucleotide sequence ID" value="NZ_JAOEGN010000003.1"/>
</dbReference>
<dbReference type="PROSITE" id="PS00092">
    <property type="entry name" value="N6_MTASE"/>
    <property type="match status" value="1"/>
</dbReference>
<evidence type="ECO:0000313" key="9">
    <source>
        <dbReference type="Proteomes" id="UP001209076"/>
    </source>
</evidence>
<evidence type="ECO:0000256" key="4">
    <source>
        <dbReference type="ARBA" id="ARBA00022691"/>
    </source>
</evidence>
<reference evidence="9" key="1">
    <citation type="submission" date="2023-07" db="EMBL/GenBank/DDBJ databases">
        <title>Novel Mycoplasma species identified in domestic and wild animals.</title>
        <authorList>
            <person name="Volokhov D.V."/>
            <person name="Furtak V.A."/>
            <person name="Zagorodnyaya T.A."/>
        </authorList>
    </citation>
    <scope>NUCLEOTIDE SEQUENCE [LARGE SCALE GENOMIC DNA]</scope>
    <source>
        <strain evidence="9">92-19</strain>
    </source>
</reference>